<dbReference type="RefSeq" id="WP_040374881.1">
    <property type="nucleotide sequence ID" value="NZ_CP068053.1"/>
</dbReference>
<keyword evidence="4" id="KW-1003">Cell membrane</keyword>
<dbReference type="AlphaFoldDB" id="A0A974NKD5"/>
<dbReference type="GO" id="GO:0071555">
    <property type="term" value="P:cell wall organization"/>
    <property type="evidence" value="ECO:0007669"/>
    <property type="project" value="UniProtKB-KW"/>
</dbReference>
<dbReference type="InterPro" id="IPR036950">
    <property type="entry name" value="PBP_transglycosylase"/>
</dbReference>
<evidence type="ECO:0000256" key="2">
    <source>
        <dbReference type="ARBA" id="ARBA00007090"/>
    </source>
</evidence>
<keyword evidence="13" id="KW-0511">Multifunctional enzyme</keyword>
<comment type="similarity">
    <text evidence="2">In the C-terminal section; belongs to the transpeptidase family.</text>
</comment>
<keyword evidence="6" id="KW-0645">Protease</keyword>
<dbReference type="Pfam" id="PF00912">
    <property type="entry name" value="Transgly"/>
    <property type="match status" value="1"/>
</dbReference>
<dbReference type="SUPFAM" id="SSF53955">
    <property type="entry name" value="Lysozyme-like"/>
    <property type="match status" value="1"/>
</dbReference>
<dbReference type="PANTHER" id="PTHR32282:SF11">
    <property type="entry name" value="PENICILLIN-BINDING PROTEIN 1B"/>
    <property type="match status" value="1"/>
</dbReference>
<evidence type="ECO:0000256" key="10">
    <source>
        <dbReference type="ARBA" id="ARBA00022960"/>
    </source>
</evidence>
<keyword evidence="21" id="KW-1185">Reference proteome</keyword>
<evidence type="ECO:0000256" key="7">
    <source>
        <dbReference type="ARBA" id="ARBA00022676"/>
    </source>
</evidence>
<dbReference type="GO" id="GO:0008360">
    <property type="term" value="P:regulation of cell shape"/>
    <property type="evidence" value="ECO:0007669"/>
    <property type="project" value="UniProtKB-KW"/>
</dbReference>
<gene>
    <name evidence="20" type="ORF">I6J18_17135</name>
</gene>
<keyword evidence="5" id="KW-0121">Carboxypeptidase</keyword>
<dbReference type="InterPro" id="IPR050396">
    <property type="entry name" value="Glycosyltr_51/Transpeptidase"/>
</dbReference>
<keyword evidence="17" id="KW-0812">Transmembrane</keyword>
<keyword evidence="11" id="KW-0573">Peptidoglycan synthesis</keyword>
<keyword evidence="8" id="KW-0808">Transferase</keyword>
<dbReference type="Proteomes" id="UP000595254">
    <property type="component" value="Chromosome"/>
</dbReference>
<feature type="domain" description="Penicillin-binding protein transpeptidase" evidence="18">
    <location>
        <begin position="347"/>
        <end position="583"/>
    </location>
</feature>
<evidence type="ECO:0000256" key="6">
    <source>
        <dbReference type="ARBA" id="ARBA00022670"/>
    </source>
</evidence>
<dbReference type="GO" id="GO:0030288">
    <property type="term" value="C:outer membrane-bounded periplasmic space"/>
    <property type="evidence" value="ECO:0007669"/>
    <property type="project" value="TreeGrafter"/>
</dbReference>
<evidence type="ECO:0000259" key="19">
    <source>
        <dbReference type="Pfam" id="PF00912"/>
    </source>
</evidence>
<keyword evidence="10" id="KW-0133">Cell shape</keyword>
<evidence type="ECO:0000256" key="5">
    <source>
        <dbReference type="ARBA" id="ARBA00022645"/>
    </source>
</evidence>
<dbReference type="Pfam" id="PF00905">
    <property type="entry name" value="Transpeptidase"/>
    <property type="match status" value="1"/>
</dbReference>
<evidence type="ECO:0000256" key="17">
    <source>
        <dbReference type="SAM" id="Phobius"/>
    </source>
</evidence>
<organism evidence="20 21">
    <name type="scientific">Peribacillus psychrosaccharolyticus</name>
    <name type="common">Bacillus psychrosaccharolyticus</name>
    <dbReference type="NCBI Taxonomy" id="1407"/>
    <lineage>
        <taxon>Bacteria</taxon>
        <taxon>Bacillati</taxon>
        <taxon>Bacillota</taxon>
        <taxon>Bacilli</taxon>
        <taxon>Bacillales</taxon>
        <taxon>Bacillaceae</taxon>
        <taxon>Peribacillus</taxon>
    </lineage>
</organism>
<proteinExistence type="inferred from homology"/>
<dbReference type="InterPro" id="IPR001264">
    <property type="entry name" value="Glyco_trans_51"/>
</dbReference>
<dbReference type="GO" id="GO:0008955">
    <property type="term" value="F:peptidoglycan glycosyltransferase activity"/>
    <property type="evidence" value="ECO:0007669"/>
    <property type="project" value="UniProtKB-EC"/>
</dbReference>
<protein>
    <submittedName>
        <fullName evidence="20">Penicillin-binding protein</fullName>
    </submittedName>
</protein>
<dbReference type="GO" id="GO:0008658">
    <property type="term" value="F:penicillin binding"/>
    <property type="evidence" value="ECO:0007669"/>
    <property type="project" value="InterPro"/>
</dbReference>
<sequence length="622" mass="69895">MRTFLGYVFIFMFVPLFCWMFFLSYSEWSASLSLNQVLDKKIPMETIPLAETSWIKDKNGSVIASISNQQHRVSLDNTEIPTFLKDVFIIAEDRSFYDHSGFDAAAISRAIMVNASSDSIEQGGSTITQQLARNSFLSSEKTYNRKLAELLHAYQLERKYSKTEILEHYINAIYFHNGMYGIEAAANFYFTNSTDKLTNAELAFLAAIPNNPNAYNPLKHYDATKRRQERLIKQLSEAGKLTKSETNKLIQEKITLNVQPKTKEQYPDYTDYVNYEFNSLIARVDGLEAKLVSKDSSIRKAAQTKLNNKVQTLLESGITIETALDPAIQKASKESVQQRLKGTDIEGSAVVIEHHTQKLVSLIGGKNYIKNSFNRSYQSYRQPGSAMKPLLVYAPYFEETNAPTSQLISGASYCKNGYCPRNAGGGSYGSVTLKQAFARSYNTPAIRLFEKTGIATSFSYLKPFRFQKITTDDYTLPAAVGGFSYGVSTLELTRAFTSFANGTYKPAHAIMKVRNKQGKTLYQWDDKATTIWSGQTVKKMRNLLHEVTVNGTGRKAYIERSYIGGKTGTTNDVKDLWFVGLTNDYTTGIWIGKDQPSSMAAQQYAAPHLTIWKTINLSIPNL</sequence>
<dbReference type="PANTHER" id="PTHR32282">
    <property type="entry name" value="BINDING PROTEIN TRANSPEPTIDASE, PUTATIVE-RELATED"/>
    <property type="match status" value="1"/>
</dbReference>
<dbReference type="EMBL" id="CP068053">
    <property type="protein sequence ID" value="QQS99340.1"/>
    <property type="molecule type" value="Genomic_DNA"/>
</dbReference>
<dbReference type="GO" id="GO:0009252">
    <property type="term" value="P:peptidoglycan biosynthetic process"/>
    <property type="evidence" value="ECO:0007669"/>
    <property type="project" value="UniProtKB-KW"/>
</dbReference>
<dbReference type="Gene3D" id="3.40.710.10">
    <property type="entry name" value="DD-peptidase/beta-lactamase superfamily"/>
    <property type="match status" value="1"/>
</dbReference>
<evidence type="ECO:0000256" key="13">
    <source>
        <dbReference type="ARBA" id="ARBA00023268"/>
    </source>
</evidence>
<evidence type="ECO:0000313" key="20">
    <source>
        <dbReference type="EMBL" id="QQS99340.1"/>
    </source>
</evidence>
<reference evidence="20 21" key="1">
    <citation type="submission" date="2021-01" db="EMBL/GenBank/DDBJ databases">
        <title>FDA dAtabase for Regulatory Grade micrObial Sequences (FDA-ARGOS): Supporting development and validation of Infectious Disease Dx tests.</title>
        <authorList>
            <person name="Nelson B."/>
            <person name="Plummer A."/>
            <person name="Tallon L."/>
            <person name="Sadzewicz L."/>
            <person name="Zhao X."/>
            <person name="Boylan J."/>
            <person name="Ott S."/>
            <person name="Bowen H."/>
            <person name="Vavikolanu K."/>
            <person name="Mehta A."/>
            <person name="Aluvathingal J."/>
            <person name="Nadendla S."/>
            <person name="Myers T."/>
            <person name="Yan Y."/>
            <person name="Sichtig H."/>
        </authorList>
    </citation>
    <scope>NUCLEOTIDE SEQUENCE [LARGE SCALE GENOMIC DNA]</scope>
    <source>
        <strain evidence="20 21">FDAARGOS_1161</strain>
    </source>
</reference>
<evidence type="ECO:0000256" key="1">
    <source>
        <dbReference type="ARBA" id="ARBA00004236"/>
    </source>
</evidence>
<dbReference type="FunFam" id="1.10.3810.10:FF:000001">
    <property type="entry name" value="Penicillin-binding protein 1A"/>
    <property type="match status" value="1"/>
</dbReference>
<evidence type="ECO:0000256" key="11">
    <source>
        <dbReference type="ARBA" id="ARBA00022984"/>
    </source>
</evidence>
<dbReference type="GO" id="GO:0009002">
    <property type="term" value="F:serine-type D-Ala-D-Ala carboxypeptidase activity"/>
    <property type="evidence" value="ECO:0007669"/>
    <property type="project" value="UniProtKB-EC"/>
</dbReference>
<accession>A0A974NKD5</accession>
<comment type="catalytic activity">
    <reaction evidence="15">
        <text>Preferential cleavage: (Ac)2-L-Lys-D-Ala-|-D-Ala. Also transpeptidation of peptidyl-alanyl moieties that are N-acyl substituents of D-alanine.</text>
        <dbReference type="EC" id="3.4.16.4"/>
    </reaction>
</comment>
<keyword evidence="14" id="KW-0961">Cell wall biogenesis/degradation</keyword>
<keyword evidence="9" id="KW-0378">Hydrolase</keyword>
<comment type="subcellular location">
    <subcellularLocation>
        <location evidence="1">Cell membrane</location>
    </subcellularLocation>
</comment>
<name>A0A974NKD5_PERPY</name>
<feature type="domain" description="Glycosyl transferase family 51" evidence="19">
    <location>
        <begin position="60"/>
        <end position="235"/>
    </location>
</feature>
<dbReference type="SUPFAM" id="SSF56601">
    <property type="entry name" value="beta-lactamase/transpeptidase-like"/>
    <property type="match status" value="1"/>
</dbReference>
<dbReference type="KEGG" id="ppsr:I6J18_17135"/>
<feature type="transmembrane region" description="Helical" evidence="17">
    <location>
        <begin position="7"/>
        <end position="25"/>
    </location>
</feature>
<dbReference type="Gene3D" id="1.10.3810.10">
    <property type="entry name" value="Biosynthetic peptidoglycan transglycosylase-like"/>
    <property type="match status" value="1"/>
</dbReference>
<evidence type="ECO:0000256" key="16">
    <source>
        <dbReference type="ARBA" id="ARBA00049902"/>
    </source>
</evidence>
<keyword evidence="17" id="KW-1133">Transmembrane helix</keyword>
<dbReference type="InterPro" id="IPR012338">
    <property type="entry name" value="Beta-lactam/transpept-like"/>
</dbReference>
<evidence type="ECO:0000259" key="18">
    <source>
        <dbReference type="Pfam" id="PF00905"/>
    </source>
</evidence>
<dbReference type="InterPro" id="IPR001460">
    <property type="entry name" value="PCN-bd_Tpept"/>
</dbReference>
<evidence type="ECO:0000256" key="4">
    <source>
        <dbReference type="ARBA" id="ARBA00022475"/>
    </source>
</evidence>
<evidence type="ECO:0000256" key="8">
    <source>
        <dbReference type="ARBA" id="ARBA00022679"/>
    </source>
</evidence>
<dbReference type="InterPro" id="IPR023346">
    <property type="entry name" value="Lysozyme-like_dom_sf"/>
</dbReference>
<evidence type="ECO:0000313" key="21">
    <source>
        <dbReference type="Proteomes" id="UP000595254"/>
    </source>
</evidence>
<keyword evidence="12 17" id="KW-0472">Membrane</keyword>
<dbReference type="GO" id="GO:0006508">
    <property type="term" value="P:proteolysis"/>
    <property type="evidence" value="ECO:0007669"/>
    <property type="project" value="UniProtKB-KW"/>
</dbReference>
<evidence type="ECO:0000256" key="3">
    <source>
        <dbReference type="ARBA" id="ARBA00007739"/>
    </source>
</evidence>
<evidence type="ECO:0000256" key="9">
    <source>
        <dbReference type="ARBA" id="ARBA00022801"/>
    </source>
</evidence>
<keyword evidence="7" id="KW-0328">Glycosyltransferase</keyword>
<evidence type="ECO:0000256" key="15">
    <source>
        <dbReference type="ARBA" id="ARBA00034000"/>
    </source>
</evidence>
<dbReference type="GO" id="GO:0005886">
    <property type="term" value="C:plasma membrane"/>
    <property type="evidence" value="ECO:0007669"/>
    <property type="project" value="UniProtKB-SubCell"/>
</dbReference>
<comment type="similarity">
    <text evidence="3">In the N-terminal section; belongs to the glycosyltransferase 51 family.</text>
</comment>
<evidence type="ECO:0000256" key="14">
    <source>
        <dbReference type="ARBA" id="ARBA00023316"/>
    </source>
</evidence>
<comment type="catalytic activity">
    <reaction evidence="16">
        <text>[GlcNAc-(1-&gt;4)-Mur2Ac(oyl-L-Ala-gamma-D-Glu-L-Lys-D-Ala-D-Ala)](n)-di-trans,octa-cis-undecaprenyl diphosphate + beta-D-GlcNAc-(1-&gt;4)-Mur2Ac(oyl-L-Ala-gamma-D-Glu-L-Lys-D-Ala-D-Ala)-di-trans,octa-cis-undecaprenyl diphosphate = [GlcNAc-(1-&gt;4)-Mur2Ac(oyl-L-Ala-gamma-D-Glu-L-Lys-D-Ala-D-Ala)](n+1)-di-trans,octa-cis-undecaprenyl diphosphate + di-trans,octa-cis-undecaprenyl diphosphate + H(+)</text>
        <dbReference type="Rhea" id="RHEA:23708"/>
        <dbReference type="Rhea" id="RHEA-COMP:9602"/>
        <dbReference type="Rhea" id="RHEA-COMP:9603"/>
        <dbReference type="ChEBI" id="CHEBI:15378"/>
        <dbReference type="ChEBI" id="CHEBI:58405"/>
        <dbReference type="ChEBI" id="CHEBI:60033"/>
        <dbReference type="ChEBI" id="CHEBI:78435"/>
        <dbReference type="EC" id="2.4.99.28"/>
    </reaction>
</comment>
<evidence type="ECO:0000256" key="12">
    <source>
        <dbReference type="ARBA" id="ARBA00023136"/>
    </source>
</evidence>